<keyword evidence="3" id="KW-1185">Reference proteome</keyword>
<dbReference type="PATRIC" id="fig|46506.5.peg.3146"/>
<feature type="domain" description="DUF6046" evidence="1">
    <location>
        <begin position="184"/>
        <end position="291"/>
    </location>
</feature>
<organism evidence="2 3">
    <name type="scientific">Bacteroides stercoris</name>
    <dbReference type="NCBI Taxonomy" id="46506"/>
    <lineage>
        <taxon>Bacteria</taxon>
        <taxon>Pseudomonadati</taxon>
        <taxon>Bacteroidota</taxon>
        <taxon>Bacteroidia</taxon>
        <taxon>Bacteroidales</taxon>
        <taxon>Bacteroidaceae</taxon>
        <taxon>Bacteroides</taxon>
    </lineage>
</organism>
<dbReference type="EMBL" id="LRGC01000021">
    <property type="protein sequence ID" value="KWR52332.1"/>
    <property type="molecule type" value="Genomic_DNA"/>
</dbReference>
<comment type="caution">
    <text evidence="2">The sequence shown here is derived from an EMBL/GenBank/DDBJ whole genome shotgun (WGS) entry which is preliminary data.</text>
</comment>
<reference evidence="2 3" key="1">
    <citation type="journal article" date="2016" name="BMC Genomics">
        <title>Type VI secretion systems of human gut Bacteroidales segregate into three genetic architectures, two of which are contained on mobile genetic elements.</title>
        <authorList>
            <person name="Coyne M.J."/>
            <person name="Roelofs K.G."/>
            <person name="Comstock L.E."/>
        </authorList>
    </citation>
    <scope>NUCLEOTIDE SEQUENCE [LARGE SCALE GENOMIC DNA]</scope>
    <source>
        <strain evidence="2 3">CL09T03C01</strain>
    </source>
</reference>
<evidence type="ECO:0000313" key="3">
    <source>
        <dbReference type="Proteomes" id="UP000056419"/>
    </source>
</evidence>
<evidence type="ECO:0000313" key="2">
    <source>
        <dbReference type="EMBL" id="KWR52332.1"/>
    </source>
</evidence>
<protein>
    <recommendedName>
        <fullName evidence="1">DUF6046 domain-containing protein</fullName>
    </recommendedName>
</protein>
<accession>A0A125MEX9</accession>
<dbReference type="RefSeq" id="WP_060386498.1">
    <property type="nucleotide sequence ID" value="NZ_LRGC01000021.1"/>
</dbReference>
<evidence type="ECO:0000259" key="1">
    <source>
        <dbReference type="Pfam" id="PF19512"/>
    </source>
</evidence>
<dbReference type="STRING" id="46506.AA415_02919"/>
<proteinExistence type="predicted"/>
<dbReference type="InterPro" id="IPR046109">
    <property type="entry name" value="DUF6046"/>
</dbReference>
<sequence>MSFVSSSFSKLTINVGNGLAHTGINAAFYAANYKKRDGQLKFISNRGYSNVFVYAAKRTMMQMTFATINDLYPKYIRQLDRKKTAESYQNNQGKELQKIIENGQKTDQDTFNKQGVTLKYRGKPANEGLLLWIKNESGQPQSTAFNTYWDKIKGLSNEAAASSSLNAATEVKVPGELVFLDLGAIVQAQSSNNLVLTKVQGRDCSRKELISGGDVSFTVTGEITSNYPDVYPYAEVSKFITLMQHKGVIQVFNLMFQQFNVTQILIKDFNMGQKKGFKNVQPYSFTCVAVEPDDAVKVVEDTINGTNIEISQMNKKGWAKVLLDQVKVSAANQAAQMIETLTSNVI</sequence>
<dbReference type="Proteomes" id="UP000056419">
    <property type="component" value="Unassembled WGS sequence"/>
</dbReference>
<gene>
    <name evidence="2" type="ORF">AA415_02919</name>
</gene>
<dbReference type="AlphaFoldDB" id="A0A125MEX9"/>
<name>A0A125MEX9_BACSE</name>
<dbReference type="Pfam" id="PF19512">
    <property type="entry name" value="DUF6046"/>
    <property type="match status" value="1"/>
</dbReference>